<sequence length="782" mass="86016">MPHPTATPSDTLTSITPPSLVDDGVSLSRRMPRAGHRDINSWLEGTRDSAAHRVLPLTPAASDTLYTGSFVDDGADMVYPTMPVIPGCGIVDRAFYSKGKPRKSKYDEEWTVEKEKALAGDMWRSLAKLRRVARVEVKDAGEADKREKRKRRKKHRIGAVEDDGRVRIPKPLKWGTFVIEGSDGRVVIVDKEAEYDSGRPGENKEAVIREGEYEEKIAKRKAKEAEKRDREHEKELRARAAAEARERRKREQEERARERATSDKQQRKEKHMNRRRHQPSSRLLTPIPEADTPEENATGIASPTKFFMTGAKSERSSTTHLPRMLSAEPLSPTKSPPGAWPASQLSSIKSMSLVESAKSPTALSTTTSITKSEDSWAEKPSWDPEASAVRLPSSASPGRYSDATPSTTSGAAPQGSRISACSWMPEDERSERSSLMRVASVGRSRADSVDTWRGDVDNDFVASPRKRTSSKNRSRGRSKDTGTENVDRHPARATSRRRRPRETSKPRSNDSWKRDVDEFESRISRRTSRSPNKSLMASVSAWIQDDDSNDVGSVHSPSKSATSRMSASSGKQVGNSRRAPPVRSHKSAGWRTSVVTPYSWRRQAEEVSDHSTAGSNGSRSRGPRPIPSDDRGSDGVPKAELDGDARSVKSHSTYRAPTVEDAQDSEDGAQEWNSAWSMKDSQKGEDGAEDGGRKAGVEGSVAGSARWSGKTGWGGDVETPGGVAEGAKRNGSGEGSGVEGDWKDQSGYEEGNDTWLNSEAGGVKYREAEWRKDAPAGRRREV</sequence>
<accession>A0A9P6GKK9</accession>
<feature type="compositionally biased region" description="Basic and acidic residues" evidence="1">
    <location>
        <begin position="764"/>
        <end position="782"/>
    </location>
</feature>
<feature type="compositionally biased region" description="Basic residues" evidence="1">
    <location>
        <begin position="464"/>
        <end position="476"/>
    </location>
</feature>
<organism evidence="2 3">
    <name type="scientific">Paraphaeosphaeria minitans</name>
    <dbReference type="NCBI Taxonomy" id="565426"/>
    <lineage>
        <taxon>Eukaryota</taxon>
        <taxon>Fungi</taxon>
        <taxon>Dikarya</taxon>
        <taxon>Ascomycota</taxon>
        <taxon>Pezizomycotina</taxon>
        <taxon>Dothideomycetes</taxon>
        <taxon>Pleosporomycetidae</taxon>
        <taxon>Pleosporales</taxon>
        <taxon>Massarineae</taxon>
        <taxon>Didymosphaeriaceae</taxon>
        <taxon>Paraphaeosphaeria</taxon>
    </lineage>
</organism>
<feature type="compositionally biased region" description="Basic residues" evidence="1">
    <location>
        <begin position="267"/>
        <end position="279"/>
    </location>
</feature>
<feature type="compositionally biased region" description="Polar residues" evidence="1">
    <location>
        <begin position="403"/>
        <end position="419"/>
    </location>
</feature>
<feature type="compositionally biased region" description="Basic and acidic residues" evidence="1">
    <location>
        <begin position="444"/>
        <end position="456"/>
    </location>
</feature>
<feature type="compositionally biased region" description="Basic and acidic residues" evidence="1">
    <location>
        <begin position="501"/>
        <end position="523"/>
    </location>
</feature>
<feature type="region of interest" description="Disordered" evidence="1">
    <location>
        <begin position="1"/>
        <end position="23"/>
    </location>
</feature>
<feature type="compositionally biased region" description="Basic and acidic residues" evidence="1">
    <location>
        <begin position="212"/>
        <end position="266"/>
    </location>
</feature>
<feature type="compositionally biased region" description="Basic and acidic residues" evidence="1">
    <location>
        <begin position="477"/>
        <end position="490"/>
    </location>
</feature>
<dbReference type="OrthoDB" id="3801238at2759"/>
<name>A0A9P6GKK9_9PLEO</name>
<feature type="region of interest" description="Disordered" evidence="1">
    <location>
        <begin position="212"/>
        <end position="344"/>
    </location>
</feature>
<evidence type="ECO:0000256" key="1">
    <source>
        <dbReference type="SAM" id="MobiDB-lite"/>
    </source>
</evidence>
<protein>
    <submittedName>
        <fullName evidence="2">Uncharacterized protein</fullName>
    </submittedName>
</protein>
<keyword evidence="3" id="KW-1185">Reference proteome</keyword>
<reference evidence="2" key="1">
    <citation type="journal article" date="2020" name="Mol. Plant Microbe Interact.">
        <title>Genome Sequence of the Biocontrol Agent Coniothyrium minitans strain Conio (IMI 134523).</title>
        <authorList>
            <person name="Patel D."/>
            <person name="Shittu T.A."/>
            <person name="Baroncelli R."/>
            <person name="Muthumeenakshi S."/>
            <person name="Osborne T.H."/>
            <person name="Janganan T.K."/>
            <person name="Sreenivasaprasad S."/>
        </authorList>
    </citation>
    <scope>NUCLEOTIDE SEQUENCE</scope>
    <source>
        <strain evidence="2">Conio</strain>
    </source>
</reference>
<feature type="compositionally biased region" description="Polar residues" evidence="1">
    <location>
        <begin position="358"/>
        <end position="370"/>
    </location>
</feature>
<evidence type="ECO:0000313" key="2">
    <source>
        <dbReference type="EMBL" id="KAF9737376.1"/>
    </source>
</evidence>
<feature type="compositionally biased region" description="Basic and acidic residues" evidence="1">
    <location>
        <begin position="627"/>
        <end position="647"/>
    </location>
</feature>
<dbReference type="EMBL" id="WJXW01000004">
    <property type="protein sequence ID" value="KAF9737376.1"/>
    <property type="molecule type" value="Genomic_DNA"/>
</dbReference>
<feature type="compositionally biased region" description="Polar residues" evidence="1">
    <location>
        <begin position="1"/>
        <end position="17"/>
    </location>
</feature>
<comment type="caution">
    <text evidence="2">The sequence shown here is derived from an EMBL/GenBank/DDBJ whole genome shotgun (WGS) entry which is preliminary data.</text>
</comment>
<evidence type="ECO:0000313" key="3">
    <source>
        <dbReference type="Proteomes" id="UP000756921"/>
    </source>
</evidence>
<gene>
    <name evidence="2" type="ORF">PMIN01_05155</name>
</gene>
<proteinExistence type="predicted"/>
<feature type="compositionally biased region" description="Low complexity" evidence="1">
    <location>
        <begin position="556"/>
        <end position="569"/>
    </location>
</feature>
<feature type="compositionally biased region" description="Basic and acidic residues" evidence="1">
    <location>
        <begin position="680"/>
        <end position="696"/>
    </location>
</feature>
<dbReference type="Proteomes" id="UP000756921">
    <property type="component" value="Unassembled WGS sequence"/>
</dbReference>
<feature type="compositionally biased region" description="Polar residues" evidence="1">
    <location>
        <begin position="610"/>
        <end position="619"/>
    </location>
</feature>
<feature type="compositionally biased region" description="Basic and acidic residues" evidence="1">
    <location>
        <begin position="371"/>
        <end position="382"/>
    </location>
</feature>
<dbReference type="AlphaFoldDB" id="A0A9P6GKK9"/>
<feature type="region of interest" description="Disordered" evidence="1">
    <location>
        <begin position="356"/>
        <end position="782"/>
    </location>
</feature>